<protein>
    <submittedName>
        <fullName evidence="1">Uncharacterized protein</fullName>
    </submittedName>
</protein>
<evidence type="ECO:0000313" key="1">
    <source>
        <dbReference type="EMBL" id="AAP99757.1"/>
    </source>
</evidence>
<dbReference type="EMBL" id="AE017126">
    <property type="protein sequence ID" value="AAP99757.1"/>
    <property type="molecule type" value="Genomic_DNA"/>
</dbReference>
<proteinExistence type="predicted"/>
<reference evidence="1 2" key="1">
    <citation type="journal article" date="2003" name="Proc. Natl. Acad. Sci. U.S.A.">
        <title>Genome sequence of the cyanobacterium Prochlorococcus marinus SS120, a nearly minimal oxyphototrophic genome.</title>
        <authorList>
            <person name="Dufresne A."/>
            <person name="Salanoubat M."/>
            <person name="Partensky F."/>
            <person name="Artiguenave F."/>
            <person name="Axmann I.M."/>
            <person name="Barbe V."/>
            <person name="Duprat S."/>
            <person name="Galperin M.Y."/>
            <person name="Koonin E.V."/>
            <person name="Le Gall F."/>
            <person name="Makarova K.S."/>
            <person name="Ostrowski M."/>
            <person name="Oztas S."/>
            <person name="Robert C."/>
            <person name="Rogozin I.B."/>
            <person name="Scanlan D.J."/>
            <person name="Tandeau de Marsac N."/>
            <person name="Weissenbach J."/>
            <person name="Wincker P."/>
            <person name="Wolf Y.I."/>
            <person name="Hess W.R."/>
        </authorList>
    </citation>
    <scope>NUCLEOTIDE SEQUENCE [LARGE SCALE GENOMIC DNA]</scope>
    <source>
        <strain evidence="2">SARG / CCMP1375 / SS120</strain>
    </source>
</reference>
<sequence length="47" mass="5689">MENFLNVIKHPMEGCAYLIYAGLFFRWRFPKRWNQLLKRLASNKLSS</sequence>
<keyword evidence="2" id="KW-1185">Reference proteome</keyword>
<accession>Q7VCM7</accession>
<dbReference type="AlphaFoldDB" id="Q7VCM7"/>
<dbReference type="KEGG" id="pma:Pro_0713"/>
<evidence type="ECO:0000313" key="2">
    <source>
        <dbReference type="Proteomes" id="UP000001420"/>
    </source>
</evidence>
<gene>
    <name evidence="1" type="ordered locus">Pro_0713</name>
</gene>
<dbReference type="EnsemblBacteria" id="AAP99757">
    <property type="protein sequence ID" value="AAP99757"/>
    <property type="gene ID" value="Pro_0713"/>
</dbReference>
<dbReference type="HOGENOM" id="CLU_3171982_0_0_3"/>
<dbReference type="Proteomes" id="UP000001420">
    <property type="component" value="Chromosome"/>
</dbReference>
<dbReference type="eggNOG" id="ENOG50320G0">
    <property type="taxonomic scope" value="Bacteria"/>
</dbReference>
<organism evidence="1 2">
    <name type="scientific">Prochlorococcus marinus (strain SARG / CCMP1375 / SS120)</name>
    <dbReference type="NCBI Taxonomy" id="167539"/>
    <lineage>
        <taxon>Bacteria</taxon>
        <taxon>Bacillati</taxon>
        <taxon>Cyanobacteriota</taxon>
        <taxon>Cyanophyceae</taxon>
        <taxon>Synechococcales</taxon>
        <taxon>Prochlorococcaceae</taxon>
        <taxon>Prochlorococcus</taxon>
    </lineage>
</organism>
<name>Q7VCM7_PROMA</name>